<dbReference type="InterPro" id="IPR003719">
    <property type="entry name" value="Phenazine_PhzF-like"/>
</dbReference>
<protein>
    <submittedName>
        <fullName evidence="3">PhzF family phenazine biosynthesis isomerase</fullName>
    </submittedName>
</protein>
<proteinExistence type="inferred from homology"/>
<evidence type="ECO:0000256" key="1">
    <source>
        <dbReference type="ARBA" id="ARBA00008270"/>
    </source>
</evidence>
<comment type="caution">
    <text evidence="3">The sequence shown here is derived from an EMBL/GenBank/DDBJ whole genome shotgun (WGS) entry which is preliminary data.</text>
</comment>
<keyword evidence="2 3" id="KW-0413">Isomerase</keyword>
<dbReference type="AlphaFoldDB" id="A0A6I3S3Y5"/>
<dbReference type="GO" id="GO:0005737">
    <property type="term" value="C:cytoplasm"/>
    <property type="evidence" value="ECO:0007669"/>
    <property type="project" value="TreeGrafter"/>
</dbReference>
<gene>
    <name evidence="3" type="ORF">GMD42_12585</name>
</gene>
<organism evidence="3 4">
    <name type="scientific">Parasutterella excrementihominis</name>
    <dbReference type="NCBI Taxonomy" id="487175"/>
    <lineage>
        <taxon>Bacteria</taxon>
        <taxon>Pseudomonadati</taxon>
        <taxon>Pseudomonadota</taxon>
        <taxon>Betaproteobacteria</taxon>
        <taxon>Burkholderiales</taxon>
        <taxon>Sutterellaceae</taxon>
        <taxon>Parasutterella</taxon>
    </lineage>
</organism>
<dbReference type="NCBIfam" id="TIGR00654">
    <property type="entry name" value="PhzF_family"/>
    <property type="match status" value="1"/>
</dbReference>
<evidence type="ECO:0000256" key="2">
    <source>
        <dbReference type="ARBA" id="ARBA00023235"/>
    </source>
</evidence>
<reference evidence="3 4" key="1">
    <citation type="journal article" date="2019" name="Nat. Med.">
        <title>A library of human gut bacterial isolates paired with longitudinal multiomics data enables mechanistic microbiome research.</title>
        <authorList>
            <person name="Poyet M."/>
            <person name="Groussin M."/>
            <person name="Gibbons S.M."/>
            <person name="Avila-Pacheco J."/>
            <person name="Jiang X."/>
            <person name="Kearney S.M."/>
            <person name="Perrotta A.R."/>
            <person name="Berdy B."/>
            <person name="Zhao S."/>
            <person name="Lieberman T.D."/>
            <person name="Swanson P.K."/>
            <person name="Smith M."/>
            <person name="Roesemann S."/>
            <person name="Alexander J.E."/>
            <person name="Rich S.A."/>
            <person name="Livny J."/>
            <person name="Vlamakis H."/>
            <person name="Clish C."/>
            <person name="Bullock K."/>
            <person name="Deik A."/>
            <person name="Scott J."/>
            <person name="Pierce K.A."/>
            <person name="Xavier R.J."/>
            <person name="Alm E.J."/>
        </authorList>
    </citation>
    <scope>NUCLEOTIDE SEQUENCE [LARGE SCALE GENOMIC DNA]</scope>
    <source>
        <strain evidence="3 4">BIOML-A2</strain>
    </source>
</reference>
<dbReference type="SUPFAM" id="SSF54506">
    <property type="entry name" value="Diaminopimelate epimerase-like"/>
    <property type="match status" value="1"/>
</dbReference>
<dbReference type="PIRSF" id="PIRSF016184">
    <property type="entry name" value="PhzC_PhzF"/>
    <property type="match status" value="1"/>
</dbReference>
<sequence length="276" mass="30769">MIKQFIADAFTDKIFHGNPAAICLPERWPDDKLMQDIASENNLSETAFVVKEDSGWKLRWFTPGGEIDLCGHATLATAFVLMNFVEPDLTEVQFSTLSGKLSVKKKNDLYEMDFPAYELKRIEVTEAMEKAIGCKPLEAWIGRDLVCVLENEDQVIQAKPDLEKAKALDGLLLHITAKGKDKYDCVSRTFAPKLAVDEDPVCGSGHCHLVPLWSEKLGKKEILAYQTSSRGGVLYCELDGKRVKLAGKAALYSRGELCIEVYRASLQTGVCRLYTI</sequence>
<dbReference type="GO" id="GO:0016853">
    <property type="term" value="F:isomerase activity"/>
    <property type="evidence" value="ECO:0007669"/>
    <property type="project" value="UniProtKB-KW"/>
</dbReference>
<evidence type="ECO:0000313" key="4">
    <source>
        <dbReference type="Proteomes" id="UP000462362"/>
    </source>
</evidence>
<accession>A0A6I3S3Y5</accession>
<evidence type="ECO:0000313" key="3">
    <source>
        <dbReference type="EMBL" id="MTU44418.1"/>
    </source>
</evidence>
<dbReference type="PANTHER" id="PTHR13774:SF17">
    <property type="entry name" value="PHENAZINE BIOSYNTHESIS-LIKE DOMAIN-CONTAINING PROTEIN"/>
    <property type="match status" value="1"/>
</dbReference>
<dbReference type="EMBL" id="WNCL01000074">
    <property type="protein sequence ID" value="MTU44418.1"/>
    <property type="molecule type" value="Genomic_DNA"/>
</dbReference>
<dbReference type="Gene3D" id="3.10.310.10">
    <property type="entry name" value="Diaminopimelate Epimerase, Chain A, domain 1"/>
    <property type="match status" value="2"/>
</dbReference>
<dbReference type="RefSeq" id="WP_155166098.1">
    <property type="nucleotide sequence ID" value="NZ_DBGEHT010000011.1"/>
</dbReference>
<dbReference type="PANTHER" id="PTHR13774">
    <property type="entry name" value="PHENAZINE BIOSYNTHESIS PROTEIN"/>
    <property type="match status" value="1"/>
</dbReference>
<dbReference type="Proteomes" id="UP000462362">
    <property type="component" value="Unassembled WGS sequence"/>
</dbReference>
<comment type="similarity">
    <text evidence="1">Belongs to the PhzF family.</text>
</comment>
<dbReference type="Pfam" id="PF02567">
    <property type="entry name" value="PhzC-PhzF"/>
    <property type="match status" value="1"/>
</dbReference>
<name>A0A6I3S3Y5_9BURK</name>